<dbReference type="PANTHER" id="PTHR34136">
    <property type="match status" value="1"/>
</dbReference>
<protein>
    <submittedName>
        <fullName evidence="3">WecB/TagA/CpsF family glycosyltransferase</fullName>
    </submittedName>
</protein>
<dbReference type="InterPro" id="IPR004629">
    <property type="entry name" value="WecG_TagA_CpsF"/>
</dbReference>
<evidence type="ECO:0000256" key="1">
    <source>
        <dbReference type="ARBA" id="ARBA00022676"/>
    </source>
</evidence>
<dbReference type="Proteomes" id="UP000435138">
    <property type="component" value="Unassembled WGS sequence"/>
</dbReference>
<dbReference type="EMBL" id="WIXI01000039">
    <property type="protein sequence ID" value="MQY46134.1"/>
    <property type="molecule type" value="Genomic_DNA"/>
</dbReference>
<keyword evidence="1" id="KW-0328">Glycosyltransferase</keyword>
<comment type="caution">
    <text evidence="3">The sequence shown here is derived from an EMBL/GenBank/DDBJ whole genome shotgun (WGS) entry which is preliminary data.</text>
</comment>
<keyword evidence="4" id="KW-1185">Reference proteome</keyword>
<dbReference type="GO" id="GO:0016758">
    <property type="term" value="F:hexosyltransferase activity"/>
    <property type="evidence" value="ECO:0007669"/>
    <property type="project" value="TreeGrafter"/>
</dbReference>
<evidence type="ECO:0000256" key="2">
    <source>
        <dbReference type="ARBA" id="ARBA00022679"/>
    </source>
</evidence>
<gene>
    <name evidence="3" type="ORF">GAO09_08710</name>
</gene>
<dbReference type="Pfam" id="PF03808">
    <property type="entry name" value="Glyco_tran_WecG"/>
    <property type="match status" value="1"/>
</dbReference>
<evidence type="ECO:0000313" key="4">
    <source>
        <dbReference type="Proteomes" id="UP000435138"/>
    </source>
</evidence>
<accession>A0A6A8A652</accession>
<dbReference type="AlphaFoldDB" id="A0A6A8A652"/>
<keyword evidence="2 3" id="KW-0808">Transferase</keyword>
<proteinExistence type="predicted"/>
<dbReference type="NCBIfam" id="TIGR00696">
    <property type="entry name" value="wecG_tagA_cpsF"/>
    <property type="match status" value="1"/>
</dbReference>
<name>A0A6A8A652_9HYPH</name>
<reference evidence="3 4" key="1">
    <citation type="submission" date="2019-11" db="EMBL/GenBank/DDBJ databases">
        <title>Genome analysis of Rhizobacterium cereale a novel genus and species isolated from maize roots in North Spain.</title>
        <authorList>
            <person name="Menendez E."/>
            <person name="Flores-Felix J.D."/>
            <person name="Ramirez-Bahena M.-H."/>
            <person name="Igual J.M."/>
            <person name="Garcia-Fraile P."/>
            <person name="Peix A."/>
            <person name="Velazquez E."/>
        </authorList>
    </citation>
    <scope>NUCLEOTIDE SEQUENCE [LARGE SCALE GENOMIC DNA]</scope>
    <source>
        <strain evidence="3 4">RZME27</strain>
    </source>
</reference>
<evidence type="ECO:0000313" key="3">
    <source>
        <dbReference type="EMBL" id="MQY46134.1"/>
    </source>
</evidence>
<sequence length="267" mass="30391">MMEIECQPPMPLRHHLFSWPVDLFNKASLLEFLRYRLSTRSKTIIANLNLHALHCLENSAGMASLINAKSTFVHIDGMPIVWLLKARGIGASADNRLTYLDWALDALALCESEGWTVGYIGSTPEICQKGLVHFRNEYPALQLMGWDGFFDMWDTSAGSKLSETLSAVDAFKPDLLIVGMGMPRQEEFLHLYSGRLNYGVAICSGAFFEYFTGGQKRPPRLWGRLGLEWLYRLAYDPRRYAGRYLLEPLLLARKLIWSRRRKAAGRA</sequence>
<dbReference type="RefSeq" id="WP_153353637.1">
    <property type="nucleotide sequence ID" value="NZ_JAYKOO010000012.1"/>
</dbReference>
<organism evidence="3 4">
    <name type="scientific">Endobacterium cereale</name>
    <dbReference type="NCBI Taxonomy" id="2663029"/>
    <lineage>
        <taxon>Bacteria</taxon>
        <taxon>Pseudomonadati</taxon>
        <taxon>Pseudomonadota</taxon>
        <taxon>Alphaproteobacteria</taxon>
        <taxon>Hyphomicrobiales</taxon>
        <taxon>Rhizobiaceae</taxon>
        <taxon>Endobacterium</taxon>
    </lineage>
</organism>
<dbReference type="CDD" id="cd06533">
    <property type="entry name" value="Glyco_transf_WecG_TagA"/>
    <property type="match status" value="1"/>
</dbReference>
<dbReference type="PANTHER" id="PTHR34136:SF1">
    <property type="entry name" value="UDP-N-ACETYL-D-MANNOSAMINURONIC ACID TRANSFERASE"/>
    <property type="match status" value="1"/>
</dbReference>